<dbReference type="PANTHER" id="PTHR36440">
    <property type="entry name" value="PUTATIVE (AFU_ORTHOLOGUE AFUA_8G07350)-RELATED"/>
    <property type="match status" value="1"/>
</dbReference>
<dbReference type="PANTHER" id="PTHR36440:SF1">
    <property type="entry name" value="PUTATIVE (AFU_ORTHOLOGUE AFUA_8G07350)-RELATED"/>
    <property type="match status" value="1"/>
</dbReference>
<organism evidence="2 3">
    <name type="scientific">Rhizobium metallidurans</name>
    <dbReference type="NCBI Taxonomy" id="1265931"/>
    <lineage>
        <taxon>Bacteria</taxon>
        <taxon>Pseudomonadati</taxon>
        <taxon>Pseudomonadota</taxon>
        <taxon>Alphaproteobacteria</taxon>
        <taxon>Hyphomicrobiales</taxon>
        <taxon>Rhizobiaceae</taxon>
        <taxon>Rhizobium/Agrobacterium group</taxon>
        <taxon>Rhizobium</taxon>
    </lineage>
</organism>
<dbReference type="InterPro" id="IPR013096">
    <property type="entry name" value="Cupin_2"/>
</dbReference>
<sequence length="143" mass="16023">MRDRNLIQIGMMEVRLLVDEDQSAGSMVMFEFVVPYQSRVPAAHYHEDVDEVIFGLSGTMTTTVDGERCEVRAGDTVFIPRGIVHTHENLHQETARALITMTPGLIGRRFFEEIASAINVIGKPDIEHVKEIMLLYGLVPAGR</sequence>
<dbReference type="EMBL" id="JACIDW010000011">
    <property type="protein sequence ID" value="MBB3965634.1"/>
    <property type="molecule type" value="Genomic_DNA"/>
</dbReference>
<comment type="caution">
    <text evidence="2">The sequence shown here is derived from an EMBL/GenBank/DDBJ whole genome shotgun (WGS) entry which is preliminary data.</text>
</comment>
<keyword evidence="2" id="KW-0223">Dioxygenase</keyword>
<dbReference type="AlphaFoldDB" id="A0A7W6GCB0"/>
<gene>
    <name evidence="2" type="ORF">GGQ67_003309</name>
</gene>
<proteinExistence type="predicted"/>
<evidence type="ECO:0000313" key="2">
    <source>
        <dbReference type="EMBL" id="MBB3965634.1"/>
    </source>
</evidence>
<protein>
    <submittedName>
        <fullName evidence="2">Quercetin dioxygenase-like cupin family protein</fullName>
    </submittedName>
</protein>
<dbReference type="SUPFAM" id="SSF51182">
    <property type="entry name" value="RmlC-like cupins"/>
    <property type="match status" value="1"/>
</dbReference>
<keyword evidence="3" id="KW-1185">Reference proteome</keyword>
<dbReference type="RefSeq" id="WP_183901179.1">
    <property type="nucleotide sequence ID" value="NZ_JACIDW010000011.1"/>
</dbReference>
<dbReference type="InterPro" id="IPR053146">
    <property type="entry name" value="QDO-like"/>
</dbReference>
<evidence type="ECO:0000259" key="1">
    <source>
        <dbReference type="Pfam" id="PF07883"/>
    </source>
</evidence>
<dbReference type="InterPro" id="IPR011051">
    <property type="entry name" value="RmlC_Cupin_sf"/>
</dbReference>
<name>A0A7W6GCB0_9HYPH</name>
<feature type="domain" description="Cupin type-2" evidence="1">
    <location>
        <begin position="33"/>
        <end position="99"/>
    </location>
</feature>
<dbReference type="Gene3D" id="2.60.120.10">
    <property type="entry name" value="Jelly Rolls"/>
    <property type="match status" value="1"/>
</dbReference>
<dbReference type="Proteomes" id="UP000582090">
    <property type="component" value="Unassembled WGS sequence"/>
</dbReference>
<dbReference type="GO" id="GO:0051213">
    <property type="term" value="F:dioxygenase activity"/>
    <property type="evidence" value="ECO:0007669"/>
    <property type="project" value="UniProtKB-KW"/>
</dbReference>
<evidence type="ECO:0000313" key="3">
    <source>
        <dbReference type="Proteomes" id="UP000582090"/>
    </source>
</evidence>
<dbReference type="Pfam" id="PF07883">
    <property type="entry name" value="Cupin_2"/>
    <property type="match status" value="1"/>
</dbReference>
<dbReference type="InterPro" id="IPR014710">
    <property type="entry name" value="RmlC-like_jellyroll"/>
</dbReference>
<accession>A0A7W6GCB0</accession>
<keyword evidence="2" id="KW-0560">Oxidoreductase</keyword>
<reference evidence="2 3" key="1">
    <citation type="submission" date="2020-08" db="EMBL/GenBank/DDBJ databases">
        <title>Genomic Encyclopedia of Type Strains, Phase IV (KMG-IV): sequencing the most valuable type-strain genomes for metagenomic binning, comparative biology and taxonomic classification.</title>
        <authorList>
            <person name="Goeker M."/>
        </authorList>
    </citation>
    <scope>NUCLEOTIDE SEQUENCE [LARGE SCALE GENOMIC DNA]</scope>
    <source>
        <strain evidence="2 3">DSM 26575</strain>
    </source>
</reference>